<dbReference type="CDD" id="cd00808">
    <property type="entry name" value="GluRS_core"/>
    <property type="match status" value="1"/>
</dbReference>
<evidence type="ECO:0000256" key="6">
    <source>
        <dbReference type="RuleBase" id="RU363037"/>
    </source>
</evidence>
<evidence type="ECO:0000313" key="10">
    <source>
        <dbReference type="Proteomes" id="UP000719267"/>
    </source>
</evidence>
<organism evidence="9 10">
    <name type="scientific">Mesonia aestuariivivens</name>
    <dbReference type="NCBI Taxonomy" id="2796128"/>
    <lineage>
        <taxon>Bacteria</taxon>
        <taxon>Pseudomonadati</taxon>
        <taxon>Bacteroidota</taxon>
        <taxon>Flavobacteriia</taxon>
        <taxon>Flavobacteriales</taxon>
        <taxon>Flavobacteriaceae</taxon>
        <taxon>Mesonia</taxon>
    </lineage>
</organism>
<dbReference type="InterPro" id="IPR020058">
    <property type="entry name" value="Glu/Gln-tRNA-synth_Ib_cat-dom"/>
</dbReference>
<evidence type="ECO:0000259" key="8">
    <source>
        <dbReference type="Pfam" id="PF19269"/>
    </source>
</evidence>
<proteinExistence type="inferred from homology"/>
<dbReference type="Pfam" id="PF00749">
    <property type="entry name" value="tRNA-synt_1c"/>
    <property type="match status" value="1"/>
</dbReference>
<evidence type="ECO:0000256" key="1">
    <source>
        <dbReference type="ARBA" id="ARBA00022598"/>
    </source>
</evidence>
<dbReference type="GO" id="GO:0004818">
    <property type="term" value="F:glutamate-tRNA ligase activity"/>
    <property type="evidence" value="ECO:0007669"/>
    <property type="project" value="UniProtKB-EC"/>
</dbReference>
<comment type="subcellular location">
    <subcellularLocation>
        <location evidence="5">Cytoplasm</location>
    </subcellularLocation>
</comment>
<dbReference type="PANTHER" id="PTHR43311">
    <property type="entry name" value="GLUTAMATE--TRNA LIGASE"/>
    <property type="match status" value="1"/>
</dbReference>
<evidence type="ECO:0000256" key="2">
    <source>
        <dbReference type="ARBA" id="ARBA00022741"/>
    </source>
</evidence>
<dbReference type="InterPro" id="IPR001412">
    <property type="entry name" value="aa-tRNA-synth_I_CS"/>
</dbReference>
<feature type="domain" description="Aminoacyl-tRNA synthetase class I anticodon-binding" evidence="8">
    <location>
        <begin position="362"/>
        <end position="501"/>
    </location>
</feature>
<sequence length="507" mass="58323">MSQKVRVRFAPSPTGPLHIGGVRTALFNYLFAKKHEGDFVLRIEDTDQNRYVPGAEDYIIEALNWLNIPYDEGPGKEADLGPYRQSERKGLYREYAEKLLASGNAYYAFDTPEELAEKRAELEAKKETFIYNWHNRNELNNSLSLSKEEVKQKIESGEAYVIRFKAPENEELDLQDEIRGDIQVNTKVLDDKVLFKSDGMPTYHLANIVDDHLMKITHVIRGEEWLPSMALHVLLYRAFGWEIPKFAHLPLILKPTGKGKLSKRDGDKMGFPVFPLQWKDPKTGDLASGYREDGYLPQTVINMLVFLGWNEGEGSEKEIYTLEELVKAFSLQHVSKGGSKFDPEKTKWFQHHYLQEQDNINLAEEFLPILKEKYLEPALTYVEEVIKTIKERATFISDFWELSSFYFVAPTEFDAKAAKKAWKEGTAEIMQNVKNVIAEVEDFTQENLQEHLKGWINEQGIGFGKVMQPLRLALVGEMKGPDLFHIMTSIGKEETLQRIDFANEKLS</sequence>
<comment type="subunit">
    <text evidence="5">Monomer.</text>
</comment>
<keyword evidence="5" id="KW-0963">Cytoplasm</keyword>
<dbReference type="EC" id="6.1.1.17" evidence="5"/>
<keyword evidence="4 5" id="KW-0030">Aminoacyl-tRNA synthetase</keyword>
<dbReference type="InterPro" id="IPR004527">
    <property type="entry name" value="Glu-tRNA-ligase_bac/mito"/>
</dbReference>
<comment type="function">
    <text evidence="5">Catalyzes the attachment of glutamate to tRNA(Glu) in a two-step reaction: glutamate is first activated by ATP to form Glu-AMP and then transferred to the acceptor end of tRNA(Glu).</text>
</comment>
<dbReference type="Pfam" id="PF19269">
    <property type="entry name" value="Anticodon_2"/>
    <property type="match status" value="1"/>
</dbReference>
<comment type="caution">
    <text evidence="5">Lacks conserved residue(s) required for the propagation of feature annotation.</text>
</comment>
<dbReference type="PANTHER" id="PTHR43311:SF2">
    <property type="entry name" value="GLUTAMATE--TRNA LIGASE, MITOCHONDRIAL-RELATED"/>
    <property type="match status" value="1"/>
</dbReference>
<feature type="short sequence motif" description="'HIGH' region" evidence="5">
    <location>
        <begin position="11"/>
        <end position="21"/>
    </location>
</feature>
<comment type="similarity">
    <text evidence="5">Belongs to the class-I aminoacyl-tRNA synthetase family. Glutamate--tRNA ligase type 1 subfamily.</text>
</comment>
<evidence type="ECO:0000256" key="5">
    <source>
        <dbReference type="HAMAP-Rule" id="MF_00022"/>
    </source>
</evidence>
<evidence type="ECO:0000256" key="3">
    <source>
        <dbReference type="ARBA" id="ARBA00022840"/>
    </source>
</evidence>
<dbReference type="InterPro" id="IPR033910">
    <property type="entry name" value="GluRS_core"/>
</dbReference>
<keyword evidence="1 5" id="KW-0436">Ligase</keyword>
<dbReference type="PROSITE" id="PS00178">
    <property type="entry name" value="AA_TRNA_LIGASE_I"/>
    <property type="match status" value="1"/>
</dbReference>
<name>A0ABS6W113_9FLAO</name>
<evidence type="ECO:0000313" key="9">
    <source>
        <dbReference type="EMBL" id="MBW2961553.1"/>
    </source>
</evidence>
<gene>
    <name evidence="5 9" type="primary">gltX</name>
    <name evidence="9" type="ORF">KW502_07050</name>
</gene>
<feature type="binding site" evidence="5">
    <location>
        <position position="263"/>
    </location>
    <ligand>
        <name>ATP</name>
        <dbReference type="ChEBI" id="CHEBI:30616"/>
    </ligand>
</feature>
<evidence type="ECO:0000256" key="4">
    <source>
        <dbReference type="ARBA" id="ARBA00023146"/>
    </source>
</evidence>
<keyword evidence="10" id="KW-1185">Reference proteome</keyword>
<keyword evidence="3 5" id="KW-0067">ATP-binding</keyword>
<accession>A0ABS6W113</accession>
<dbReference type="HAMAP" id="MF_00022">
    <property type="entry name" value="Glu_tRNA_synth_type1"/>
    <property type="match status" value="1"/>
</dbReference>
<dbReference type="Proteomes" id="UP000719267">
    <property type="component" value="Unassembled WGS sequence"/>
</dbReference>
<feature type="domain" description="Glutamyl/glutaminyl-tRNA synthetase class Ib catalytic" evidence="7">
    <location>
        <begin position="4"/>
        <end position="348"/>
    </location>
</feature>
<evidence type="ECO:0000259" key="7">
    <source>
        <dbReference type="Pfam" id="PF00749"/>
    </source>
</evidence>
<dbReference type="NCBIfam" id="TIGR00464">
    <property type="entry name" value="gltX_bact"/>
    <property type="match status" value="1"/>
</dbReference>
<reference evidence="9 10" key="1">
    <citation type="submission" date="2021-07" db="EMBL/GenBank/DDBJ databases">
        <title>Mesonia aestuariivivens sp. nov., isolated from a tidal flat.</title>
        <authorList>
            <person name="Kim Y.-O."/>
            <person name="Yoon J.-H."/>
        </authorList>
    </citation>
    <scope>NUCLEOTIDE SEQUENCE [LARGE SCALE GENOMIC DNA]</scope>
    <source>
        <strain evidence="9 10">JHPTF-M18</strain>
    </source>
</reference>
<dbReference type="RefSeq" id="WP_219039844.1">
    <property type="nucleotide sequence ID" value="NZ_JAHWDF010000006.1"/>
</dbReference>
<dbReference type="InterPro" id="IPR045462">
    <property type="entry name" value="aa-tRNA-synth_I_cd-bd"/>
</dbReference>
<dbReference type="EMBL" id="JAHWDF010000006">
    <property type="protein sequence ID" value="MBW2961553.1"/>
    <property type="molecule type" value="Genomic_DNA"/>
</dbReference>
<dbReference type="InterPro" id="IPR049940">
    <property type="entry name" value="GluQ/Sye"/>
</dbReference>
<keyword evidence="2 5" id="KW-0547">Nucleotide-binding</keyword>
<keyword evidence="5 6" id="KW-0648">Protein biosynthesis</keyword>
<protein>
    <recommendedName>
        <fullName evidence="5">Glutamate--tRNA ligase</fullName>
        <ecNumber evidence="5">6.1.1.17</ecNumber>
    </recommendedName>
    <alternativeName>
        <fullName evidence="5">Glutamyl-tRNA synthetase</fullName>
        <shortName evidence="5">GluRS</shortName>
    </alternativeName>
</protein>
<comment type="catalytic activity">
    <reaction evidence="5">
        <text>tRNA(Glu) + L-glutamate + ATP = L-glutamyl-tRNA(Glu) + AMP + diphosphate</text>
        <dbReference type="Rhea" id="RHEA:23540"/>
        <dbReference type="Rhea" id="RHEA-COMP:9663"/>
        <dbReference type="Rhea" id="RHEA-COMP:9680"/>
        <dbReference type="ChEBI" id="CHEBI:29985"/>
        <dbReference type="ChEBI" id="CHEBI:30616"/>
        <dbReference type="ChEBI" id="CHEBI:33019"/>
        <dbReference type="ChEBI" id="CHEBI:78442"/>
        <dbReference type="ChEBI" id="CHEBI:78520"/>
        <dbReference type="ChEBI" id="CHEBI:456215"/>
        <dbReference type="EC" id="6.1.1.17"/>
    </reaction>
</comment>
<feature type="short sequence motif" description="'KMSKS' region" evidence="5">
    <location>
        <begin position="260"/>
        <end position="264"/>
    </location>
</feature>
<comment type="caution">
    <text evidence="9">The sequence shown here is derived from an EMBL/GenBank/DDBJ whole genome shotgun (WGS) entry which is preliminary data.</text>
</comment>